<dbReference type="GO" id="GO:0016887">
    <property type="term" value="F:ATP hydrolysis activity"/>
    <property type="evidence" value="ECO:0007669"/>
    <property type="project" value="InterPro"/>
</dbReference>
<proteinExistence type="predicted"/>
<comment type="caution">
    <text evidence="2">The sequence shown here is derived from an EMBL/GenBank/DDBJ whole genome shotgun (WGS) entry which is preliminary data.</text>
</comment>
<dbReference type="Proteomes" id="UP000449092">
    <property type="component" value="Unassembled WGS sequence"/>
</dbReference>
<dbReference type="PANTHER" id="PTHR43581:SF4">
    <property type="entry name" value="ATP_GTP PHOSPHATASE"/>
    <property type="match status" value="1"/>
</dbReference>
<feature type="domain" description="ATPase AAA-type core" evidence="1">
    <location>
        <begin position="30"/>
        <end position="358"/>
    </location>
</feature>
<name>A0A845DIS0_9BACT</name>
<dbReference type="InterPro" id="IPR003959">
    <property type="entry name" value="ATPase_AAA_core"/>
</dbReference>
<protein>
    <submittedName>
        <fullName evidence="2">ATP-binding protein</fullName>
    </submittedName>
</protein>
<dbReference type="EMBL" id="VXOY01000010">
    <property type="protein sequence ID" value="MYE38086.1"/>
    <property type="molecule type" value="Genomic_DNA"/>
</dbReference>
<dbReference type="AlphaFoldDB" id="A0A845DIS0"/>
<dbReference type="Gene3D" id="3.40.50.300">
    <property type="entry name" value="P-loop containing nucleotide triphosphate hydrolases"/>
    <property type="match status" value="1"/>
</dbReference>
<sequence>MRYTKFTIQNYKGIVGPLIVDTHKISLMPIIGVNECGKTTILQAIFGFDYSNDVFNKTVQHLEDIHNLYETSDQTPIISAEIEITNDEIKDILEELVNDNQWSDKAQAYLGYCKDISFTFAIDRNMRTRKYNIKYRKFTDKNFNHVFAKSIIEKLPFILFFDDFRDNIEEKIEIKKDSDGNLSGWLAIVDRLFRVADENFDILQLPSLEERKQKTILAAVNKLLNDTLTQEWQNFRLDDKEALEIQVDYKQESEMVANGQPVHRHFVRFDVVEKDKDGYKHFFFVRNRSKGFFWFFNFVMKLEFNPKLVDSAEGAIYLLDEPGSYLHASAQTKLCEKLKSLSGTNIVLYCTHSHYLLDPNVIPFNNIKVAEKNPRNFAIRLFPIHQASVSRKNSRSAFQPIMDALKINPFALDINPNECVLIVEGIDDHYAFEMLKGDRNVKILPGVGADSIRYFISLMIAWGVDYRALWDNDPVGAKAKKSAGEFFGEVEYKDKFYLLPHENTKKKKTILQDLFDGDDISIIKKELSLPKNTSFSRVIQSLFHSDKRQHVLKKVSKKTKDNFKRVFMILSL</sequence>
<organism evidence="2 3">
    <name type="scientific">Candidatus Spechtbacteria bacterium SB0662_bin_43</name>
    <dbReference type="NCBI Taxonomy" id="2604897"/>
    <lineage>
        <taxon>Bacteria</taxon>
        <taxon>Candidatus Spechtiibacteriota</taxon>
    </lineage>
</organism>
<keyword evidence="2" id="KW-0547">Nucleotide-binding</keyword>
<reference evidence="2 3" key="1">
    <citation type="submission" date="2019-09" db="EMBL/GenBank/DDBJ databases">
        <title>Characterisation of the sponge microbiome using genome-centric metagenomics.</title>
        <authorList>
            <person name="Engelberts J.P."/>
            <person name="Robbins S.J."/>
            <person name="De Goeij J.M."/>
            <person name="Aranda M."/>
            <person name="Bell S.C."/>
            <person name="Webster N.S."/>
        </authorList>
    </citation>
    <scope>NUCLEOTIDE SEQUENCE [LARGE SCALE GENOMIC DNA]</scope>
    <source>
        <strain evidence="2">SB0662_bin_43</strain>
    </source>
</reference>
<gene>
    <name evidence="2" type="ORF">F4X82_01015</name>
</gene>
<evidence type="ECO:0000313" key="3">
    <source>
        <dbReference type="Proteomes" id="UP000449092"/>
    </source>
</evidence>
<dbReference type="GO" id="GO:0005524">
    <property type="term" value="F:ATP binding"/>
    <property type="evidence" value="ECO:0007669"/>
    <property type="project" value="UniProtKB-KW"/>
</dbReference>
<dbReference type="InterPro" id="IPR051396">
    <property type="entry name" value="Bact_Antivir_Def_Nuclease"/>
</dbReference>
<dbReference type="SUPFAM" id="SSF52540">
    <property type="entry name" value="P-loop containing nucleoside triphosphate hydrolases"/>
    <property type="match status" value="1"/>
</dbReference>
<evidence type="ECO:0000313" key="2">
    <source>
        <dbReference type="EMBL" id="MYE38086.1"/>
    </source>
</evidence>
<dbReference type="PANTHER" id="PTHR43581">
    <property type="entry name" value="ATP/GTP PHOSPHATASE"/>
    <property type="match status" value="1"/>
</dbReference>
<evidence type="ECO:0000259" key="1">
    <source>
        <dbReference type="Pfam" id="PF13304"/>
    </source>
</evidence>
<accession>A0A845DIS0</accession>
<dbReference type="InterPro" id="IPR027417">
    <property type="entry name" value="P-loop_NTPase"/>
</dbReference>
<keyword evidence="2" id="KW-0067">ATP-binding</keyword>
<dbReference type="Pfam" id="PF13304">
    <property type="entry name" value="AAA_21"/>
    <property type="match status" value="1"/>
</dbReference>